<dbReference type="Proteomes" id="UP000297647">
    <property type="component" value="Unassembled WGS sequence"/>
</dbReference>
<sequence length="168" mass="19589">MNIRIPALLLFWIFSSSIGFAQNVNPDSLQSMVNQQVSDFLASYWDAYNSCQVEKILSLESDTMEFYHDLGGLSVGKENSRESWEQFCSNTEWRTNAEWEGAYEISTMFQENQLYGAMVIGNLKFNSIRLSDNKKFEVGKSRFVVFLSYDQNSWKMHRVFSFDHQPIQ</sequence>
<dbReference type="AlphaFoldDB" id="A0A4Y9QW67"/>
<dbReference type="SUPFAM" id="SSF54427">
    <property type="entry name" value="NTF2-like"/>
    <property type="match status" value="1"/>
</dbReference>
<accession>A0A4Y9QW67</accession>
<keyword evidence="3" id="KW-1185">Reference proteome</keyword>
<name>A0A4Y9QW67_9BACT</name>
<dbReference type="InterPro" id="IPR032710">
    <property type="entry name" value="NTF2-like_dom_sf"/>
</dbReference>
<dbReference type="Gene3D" id="3.10.450.50">
    <property type="match status" value="1"/>
</dbReference>
<evidence type="ECO:0008006" key="4">
    <source>
        <dbReference type="Google" id="ProtNLM"/>
    </source>
</evidence>
<organism evidence="2 3">
    <name type="scientific">Algoriphagus kandeliae</name>
    <dbReference type="NCBI Taxonomy" id="2562278"/>
    <lineage>
        <taxon>Bacteria</taxon>
        <taxon>Pseudomonadati</taxon>
        <taxon>Bacteroidota</taxon>
        <taxon>Cytophagia</taxon>
        <taxon>Cytophagales</taxon>
        <taxon>Cyclobacteriaceae</taxon>
        <taxon>Algoriphagus</taxon>
    </lineage>
</organism>
<dbReference type="RefSeq" id="WP_135072254.1">
    <property type="nucleotide sequence ID" value="NZ_SPSB01000002.1"/>
</dbReference>
<dbReference type="OrthoDB" id="1357763at2"/>
<feature type="chain" id="PRO_5021476815" description="Nuclear transport factor 2 family protein" evidence="1">
    <location>
        <begin position="22"/>
        <end position="168"/>
    </location>
</feature>
<gene>
    <name evidence="2" type="ORF">E4S40_06150</name>
</gene>
<reference evidence="2 3" key="1">
    <citation type="submission" date="2019-03" db="EMBL/GenBank/DDBJ databases">
        <title>Algoriphagus sp. nov, a new strain isolated from root system soil of mangrove plant Kandelia.</title>
        <authorList>
            <person name="Yin Q."/>
            <person name="Wang K."/>
            <person name="Song Z."/>
        </authorList>
    </citation>
    <scope>NUCLEOTIDE SEQUENCE [LARGE SCALE GENOMIC DNA]</scope>
    <source>
        <strain evidence="2 3">XY-J91</strain>
    </source>
</reference>
<evidence type="ECO:0000313" key="2">
    <source>
        <dbReference type="EMBL" id="TFV95802.1"/>
    </source>
</evidence>
<evidence type="ECO:0000256" key="1">
    <source>
        <dbReference type="SAM" id="SignalP"/>
    </source>
</evidence>
<feature type="signal peptide" evidence="1">
    <location>
        <begin position="1"/>
        <end position="21"/>
    </location>
</feature>
<comment type="caution">
    <text evidence="2">The sequence shown here is derived from an EMBL/GenBank/DDBJ whole genome shotgun (WGS) entry which is preliminary data.</text>
</comment>
<protein>
    <recommendedName>
        <fullName evidence="4">Nuclear transport factor 2 family protein</fullName>
    </recommendedName>
</protein>
<keyword evidence="1" id="KW-0732">Signal</keyword>
<proteinExistence type="predicted"/>
<evidence type="ECO:0000313" key="3">
    <source>
        <dbReference type="Proteomes" id="UP000297647"/>
    </source>
</evidence>
<dbReference type="EMBL" id="SPSB01000002">
    <property type="protein sequence ID" value="TFV95802.1"/>
    <property type="molecule type" value="Genomic_DNA"/>
</dbReference>